<dbReference type="CDD" id="cd01164">
    <property type="entry name" value="FruK_PfkB_like"/>
    <property type="match status" value="1"/>
</dbReference>
<dbReference type="RefSeq" id="WP_047189802.1">
    <property type="nucleotide sequence ID" value="NZ_LCYG01000037.1"/>
</dbReference>
<accession>A0A0H1RAN0</accession>
<evidence type="ECO:0000313" key="9">
    <source>
        <dbReference type="Proteomes" id="UP000035489"/>
    </source>
</evidence>
<dbReference type="EMBL" id="LCYG01000037">
    <property type="protein sequence ID" value="KLK92263.1"/>
    <property type="molecule type" value="Genomic_DNA"/>
</dbReference>
<dbReference type="InterPro" id="IPR002173">
    <property type="entry name" value="Carboh/pur_kinase_PfkB_CS"/>
</dbReference>
<dbReference type="SUPFAM" id="SSF53613">
    <property type="entry name" value="Ribokinase-like"/>
    <property type="match status" value="1"/>
</dbReference>
<dbReference type="FunFam" id="3.40.1190.20:FF:000001">
    <property type="entry name" value="Phosphofructokinase"/>
    <property type="match status" value="1"/>
</dbReference>
<keyword evidence="4 8" id="KW-0418">Kinase</keyword>
<dbReference type="OrthoDB" id="9801219at2"/>
<dbReference type="GO" id="GO:0005829">
    <property type="term" value="C:cytosol"/>
    <property type="evidence" value="ECO:0007669"/>
    <property type="project" value="TreeGrafter"/>
</dbReference>
<evidence type="ECO:0000256" key="4">
    <source>
        <dbReference type="ARBA" id="ARBA00022777"/>
    </source>
</evidence>
<reference evidence="8 9" key="1">
    <citation type="submission" date="2015-05" db="EMBL/GenBank/DDBJ databases">
        <title>Draft genome sequence of Microvirga vignae strain BR3299, a novel nitrogen fixing bacteria isolated from Brazil semi-aired region.</title>
        <authorList>
            <person name="Zilli J.E."/>
            <person name="Passos S.R."/>
            <person name="Leite J."/>
            <person name="Baldani J.I."/>
            <person name="Xavier G.R."/>
            <person name="Rumjaneck N.G."/>
            <person name="Simoes-Araujo J.L."/>
        </authorList>
    </citation>
    <scope>NUCLEOTIDE SEQUENCE [LARGE SCALE GENOMIC DNA]</scope>
    <source>
        <strain evidence="8 9">BR3299</strain>
    </source>
</reference>
<evidence type="ECO:0000256" key="2">
    <source>
        <dbReference type="ARBA" id="ARBA00022679"/>
    </source>
</evidence>
<evidence type="ECO:0000313" key="8">
    <source>
        <dbReference type="EMBL" id="KLK92263.1"/>
    </source>
</evidence>
<dbReference type="PIRSF" id="PIRSF000535">
    <property type="entry name" value="1PFK/6PFK/LacC"/>
    <property type="match status" value="1"/>
</dbReference>
<gene>
    <name evidence="8" type="ORF">AA309_14790</name>
</gene>
<feature type="domain" description="Carbohydrate kinase PfkB" evidence="7">
    <location>
        <begin position="24"/>
        <end position="294"/>
    </location>
</feature>
<sequence>MPDIVTLTMNPALDVSTSAEAVVPTDKVRCSAVQHDPGGGGINVARVVQTLGGQALAVYPAGGPTGLMLERLLERAGVPSRHVPISGFTRESFTIDERRSGLQYRFVLSGPEISAAERQTCLEELARAAEGARIIVLSGSFPPGVSPDFVQDVADLSKTLGCRFVLDTSGEALRHVKSGAYLLKPSIRELREWVGQELRSEAEQVEAARQLIDRGISEVMVVSQGAEGALLVTADGYEKLAPIEVPIRSAVGAGDSMVAAICFGLVQGLDLRHAVRLGMAAGAATLMTPGTGLCRREDVERLYAERIAQETIEPLRGVGSR</sequence>
<evidence type="ECO:0000256" key="5">
    <source>
        <dbReference type="ARBA" id="ARBA00022840"/>
    </source>
</evidence>
<dbReference type="NCBIfam" id="TIGR03168">
    <property type="entry name" value="1-PFK"/>
    <property type="match status" value="1"/>
</dbReference>
<dbReference type="AlphaFoldDB" id="A0A0H1RAN0"/>
<keyword evidence="9" id="KW-1185">Reference proteome</keyword>
<dbReference type="GO" id="GO:0003872">
    <property type="term" value="F:6-phosphofructokinase activity"/>
    <property type="evidence" value="ECO:0007669"/>
    <property type="project" value="TreeGrafter"/>
</dbReference>
<dbReference type="Proteomes" id="UP000035489">
    <property type="component" value="Unassembled WGS sequence"/>
</dbReference>
<organism evidence="8 9">
    <name type="scientific">Microvirga vignae</name>
    <dbReference type="NCBI Taxonomy" id="1225564"/>
    <lineage>
        <taxon>Bacteria</taxon>
        <taxon>Pseudomonadati</taxon>
        <taxon>Pseudomonadota</taxon>
        <taxon>Alphaproteobacteria</taxon>
        <taxon>Hyphomicrobiales</taxon>
        <taxon>Methylobacteriaceae</taxon>
        <taxon>Microvirga</taxon>
    </lineage>
</organism>
<dbReference type="PANTHER" id="PTHR46566:SF2">
    <property type="entry name" value="ATP-DEPENDENT 6-PHOSPHOFRUCTOKINASE ISOZYME 2"/>
    <property type="match status" value="1"/>
</dbReference>
<evidence type="ECO:0000256" key="3">
    <source>
        <dbReference type="ARBA" id="ARBA00022741"/>
    </source>
</evidence>
<name>A0A0H1RAN0_9HYPH</name>
<dbReference type="PROSITE" id="PS00583">
    <property type="entry name" value="PFKB_KINASES_1"/>
    <property type="match status" value="1"/>
</dbReference>
<dbReference type="InterPro" id="IPR011611">
    <property type="entry name" value="PfkB_dom"/>
</dbReference>
<dbReference type="InterPro" id="IPR029056">
    <property type="entry name" value="Ribokinase-like"/>
</dbReference>
<dbReference type="PANTHER" id="PTHR46566">
    <property type="entry name" value="1-PHOSPHOFRUCTOKINASE-RELATED"/>
    <property type="match status" value="1"/>
</dbReference>
<keyword evidence="3" id="KW-0547">Nucleotide-binding</keyword>
<evidence type="ECO:0000256" key="1">
    <source>
        <dbReference type="ARBA" id="ARBA00010688"/>
    </source>
</evidence>
<evidence type="ECO:0000256" key="6">
    <source>
        <dbReference type="PIRNR" id="PIRNR000535"/>
    </source>
</evidence>
<proteinExistence type="inferred from homology"/>
<dbReference type="InterPro" id="IPR017583">
    <property type="entry name" value="Tagatose/fructose_Pkinase"/>
</dbReference>
<dbReference type="Pfam" id="PF00294">
    <property type="entry name" value="PfkB"/>
    <property type="match status" value="1"/>
</dbReference>
<dbReference type="PATRIC" id="fig|1225564.3.peg.3843"/>
<dbReference type="Gene3D" id="3.40.1190.20">
    <property type="match status" value="1"/>
</dbReference>
<keyword evidence="2 6" id="KW-0808">Transferase</keyword>
<protein>
    <recommendedName>
        <fullName evidence="6">Phosphofructokinase</fullName>
    </recommendedName>
</protein>
<evidence type="ECO:0000259" key="7">
    <source>
        <dbReference type="Pfam" id="PF00294"/>
    </source>
</evidence>
<dbReference type="STRING" id="1225564.AA309_14790"/>
<keyword evidence="5" id="KW-0067">ATP-binding</keyword>
<comment type="caution">
    <text evidence="8">The sequence shown here is derived from an EMBL/GenBank/DDBJ whole genome shotgun (WGS) entry which is preliminary data.</text>
</comment>
<comment type="similarity">
    <text evidence="1 6">Belongs to the carbohydrate kinase PfkB family.</text>
</comment>
<dbReference type="GO" id="GO:0005524">
    <property type="term" value="F:ATP binding"/>
    <property type="evidence" value="ECO:0007669"/>
    <property type="project" value="UniProtKB-KW"/>
</dbReference>